<evidence type="ECO:0000313" key="4">
    <source>
        <dbReference type="EMBL" id="TXG91601.1"/>
    </source>
</evidence>
<dbReference type="PANTHER" id="PTHR30204">
    <property type="entry name" value="REDOX-CYCLING DRUG-SENSING TRANSCRIPTIONAL ACTIVATOR SOXR"/>
    <property type="match status" value="1"/>
</dbReference>
<keyword evidence="1" id="KW-0238">DNA-binding</keyword>
<dbReference type="GO" id="GO:0003700">
    <property type="term" value="F:DNA-binding transcription factor activity"/>
    <property type="evidence" value="ECO:0007669"/>
    <property type="project" value="InterPro"/>
</dbReference>
<evidence type="ECO:0000256" key="2">
    <source>
        <dbReference type="SAM" id="MobiDB-lite"/>
    </source>
</evidence>
<protein>
    <submittedName>
        <fullName evidence="4">MerR family transcriptional regulator</fullName>
    </submittedName>
</protein>
<evidence type="ECO:0000313" key="5">
    <source>
        <dbReference type="Proteomes" id="UP000471120"/>
    </source>
</evidence>
<accession>A0A6P2CIM1</accession>
<dbReference type="SMART" id="SM00422">
    <property type="entry name" value="HTH_MERR"/>
    <property type="match status" value="1"/>
</dbReference>
<gene>
    <name evidence="4" type="ORF">DW322_17110</name>
</gene>
<dbReference type="InterPro" id="IPR000551">
    <property type="entry name" value="MerR-type_HTH_dom"/>
</dbReference>
<dbReference type="GO" id="GO:0003677">
    <property type="term" value="F:DNA binding"/>
    <property type="evidence" value="ECO:0007669"/>
    <property type="project" value="UniProtKB-KW"/>
</dbReference>
<feature type="region of interest" description="Disordered" evidence="2">
    <location>
        <begin position="1"/>
        <end position="26"/>
    </location>
</feature>
<dbReference type="PROSITE" id="PS50937">
    <property type="entry name" value="HTH_MERR_2"/>
    <property type="match status" value="1"/>
</dbReference>
<evidence type="ECO:0000256" key="1">
    <source>
        <dbReference type="ARBA" id="ARBA00023125"/>
    </source>
</evidence>
<name>A0A6P2CIM1_9NOCA</name>
<dbReference type="PRINTS" id="PR00040">
    <property type="entry name" value="HTHMERR"/>
</dbReference>
<dbReference type="EMBL" id="QRCM01000001">
    <property type="protein sequence ID" value="TXG91601.1"/>
    <property type="molecule type" value="Genomic_DNA"/>
</dbReference>
<dbReference type="PANTHER" id="PTHR30204:SF58">
    <property type="entry name" value="HTH-TYPE TRANSCRIPTIONAL REGULATOR YFMP"/>
    <property type="match status" value="1"/>
</dbReference>
<dbReference type="Proteomes" id="UP000471120">
    <property type="component" value="Unassembled WGS sequence"/>
</dbReference>
<dbReference type="SUPFAM" id="SSF46955">
    <property type="entry name" value="Putative DNA-binding domain"/>
    <property type="match status" value="1"/>
</dbReference>
<dbReference type="Pfam" id="PF13411">
    <property type="entry name" value="MerR_1"/>
    <property type="match status" value="1"/>
</dbReference>
<evidence type="ECO:0000259" key="3">
    <source>
        <dbReference type="PROSITE" id="PS50937"/>
    </source>
</evidence>
<reference evidence="4 5" key="1">
    <citation type="submission" date="2018-07" db="EMBL/GenBank/DDBJ databases">
        <title>Genome sequence of Rhodococcus rhodnii ATCC 35071 from Rhodnius prolixus.</title>
        <authorList>
            <person name="Patel V."/>
            <person name="Vogel K.J."/>
        </authorList>
    </citation>
    <scope>NUCLEOTIDE SEQUENCE [LARGE SCALE GENOMIC DNA]</scope>
    <source>
        <strain evidence="4 5">ATCC 35071</strain>
    </source>
</reference>
<feature type="domain" description="HTH merR-type" evidence="3">
    <location>
        <begin position="29"/>
        <end position="97"/>
    </location>
</feature>
<dbReference type="AlphaFoldDB" id="A0A6P2CIM1"/>
<comment type="caution">
    <text evidence="4">The sequence shown here is derived from an EMBL/GenBank/DDBJ whole genome shotgun (WGS) entry which is preliminary data.</text>
</comment>
<organism evidence="4 5">
    <name type="scientific">Rhodococcus rhodnii</name>
    <dbReference type="NCBI Taxonomy" id="38312"/>
    <lineage>
        <taxon>Bacteria</taxon>
        <taxon>Bacillati</taxon>
        <taxon>Actinomycetota</taxon>
        <taxon>Actinomycetes</taxon>
        <taxon>Mycobacteriales</taxon>
        <taxon>Nocardiaceae</taxon>
        <taxon>Rhodococcus</taxon>
    </lineage>
</organism>
<dbReference type="Gene3D" id="1.10.1660.10">
    <property type="match status" value="1"/>
</dbReference>
<dbReference type="InterPro" id="IPR047057">
    <property type="entry name" value="MerR_fam"/>
</dbReference>
<dbReference type="CDD" id="cd04766">
    <property type="entry name" value="HTH_HspR"/>
    <property type="match status" value="1"/>
</dbReference>
<sequence>MNSPGQPQSTRQSAPAAAPARSSATSRGVYGISVTAELSGIGPQTLRLYERRGLLTPTRTGGGTRRYSQDDLERLARISELIELGVNLTGIREILDLEARNVALERVNAGLMAELATHRAAEPEPERSLEV</sequence>
<proteinExistence type="predicted"/>
<dbReference type="InterPro" id="IPR009061">
    <property type="entry name" value="DNA-bd_dom_put_sf"/>
</dbReference>